<comment type="caution">
    <text evidence="2">The sequence shown here is derived from an EMBL/GenBank/DDBJ whole genome shotgun (WGS) entry which is preliminary data.</text>
</comment>
<gene>
    <name evidence="2" type="ORF">SNAT2548_LOCUS21882</name>
</gene>
<protein>
    <recommendedName>
        <fullName evidence="1">Peptidase M11 gametolysin domain-containing protein</fullName>
    </recommendedName>
</protein>
<organism evidence="2 3">
    <name type="scientific">Symbiodinium natans</name>
    <dbReference type="NCBI Taxonomy" id="878477"/>
    <lineage>
        <taxon>Eukaryota</taxon>
        <taxon>Sar</taxon>
        <taxon>Alveolata</taxon>
        <taxon>Dinophyceae</taxon>
        <taxon>Suessiales</taxon>
        <taxon>Symbiodiniaceae</taxon>
        <taxon>Symbiodinium</taxon>
    </lineage>
</organism>
<dbReference type="EMBL" id="CAJNDS010002266">
    <property type="protein sequence ID" value="CAE7402040.1"/>
    <property type="molecule type" value="Genomic_DNA"/>
</dbReference>
<dbReference type="Pfam" id="PF05548">
    <property type="entry name" value="Peptidase_M11"/>
    <property type="match status" value="1"/>
</dbReference>
<dbReference type="AlphaFoldDB" id="A0A812QSV6"/>
<dbReference type="Proteomes" id="UP000604046">
    <property type="component" value="Unassembled WGS sequence"/>
</dbReference>
<dbReference type="InterPro" id="IPR016024">
    <property type="entry name" value="ARM-type_fold"/>
</dbReference>
<proteinExistence type="predicted"/>
<name>A0A812QSV6_9DINO</name>
<evidence type="ECO:0000259" key="1">
    <source>
        <dbReference type="Pfam" id="PF05548"/>
    </source>
</evidence>
<dbReference type="Gene3D" id="1.25.10.10">
    <property type="entry name" value="Leucine-rich Repeat Variant"/>
    <property type="match status" value="1"/>
</dbReference>
<dbReference type="SUPFAM" id="SSF48371">
    <property type="entry name" value="ARM repeat"/>
    <property type="match status" value="1"/>
</dbReference>
<dbReference type="OrthoDB" id="417756at2759"/>
<evidence type="ECO:0000313" key="2">
    <source>
        <dbReference type="EMBL" id="CAE7402040.1"/>
    </source>
</evidence>
<dbReference type="InterPro" id="IPR011989">
    <property type="entry name" value="ARM-like"/>
</dbReference>
<feature type="domain" description="Peptidase M11 gametolysin" evidence="1">
    <location>
        <begin position="257"/>
        <end position="507"/>
    </location>
</feature>
<evidence type="ECO:0000313" key="3">
    <source>
        <dbReference type="Proteomes" id="UP000604046"/>
    </source>
</evidence>
<keyword evidence="3" id="KW-1185">Reference proteome</keyword>
<sequence length="888" mass="96247">MQGYPRFCGTVVGMAPTSAAAYTAAGLSGLNEHQVLSVLLHLAPVDAARVSMTSKSEMFHRSALMDTLWERHVRLLPLLFTLTVGRPEGVPPSSGLWIAPASDPHLRRLQASGTPQEYSVDVRVVKKDAFGPEPARVDVSFVPPGHLESQRVTVSFPDTNGNAGTRIPMGLQDGASVNISGFEETDATQANQLKAGMLDQALAAGQYAANIKPEEADKRGVFVASRLEYERDAGVLAGSRRLQGRRLGNAAAQNTAVIVLYEPCGNSLKADTTKDRLQSAFFDNTAGSFNQVLGTCSRQTVSFTGDIVGPIQGCPDSSDVWATYNKIREQLEGQPEWDNNEFKLMILPATWLASIGVGTIGGGLTWYREEYIADPVMFLHEIGHNWKLHHAATAFTSAEYADTSSAMGYCCRTRCYNFLHSWQLGFAEYTEEVLQLETLTSGESKGIALKAIGTEVSSGVKIQMPSSSETNGLPAFLVLSWRAKLGTDQYLQGSSHGNKVNVNHWDGDSRTDASITFLLHETGMAAVLTLVAASSDICPLSVLELTALAGTNRHFHQMQWPRSSILWPVDDTLHLTDRGQNISATLVRLGERLRSPAVARAAKVLGRADCFCAWAEEDRCRAAWAIAAVLSSVAWSDLDSPIYLARFLALGLVAPAPWASLSTASAVLQMVWFERSCSDAMVQFKEVGIGKLLAQLVRHASAAVQHVALHAIDHLTVLSCEYTDLLEISATDAVPMVISIAQSGSYTNKLLAVSIISGLSFYDAERLQSAIPTLVHLLGHPKARMKDEAGEALFVLMSAGPDACMEAFKHGCVPVLIENLRCYSCQPQPLIRCLGILARQGVGRQVALQRGILPLLRQRLEEETSGFMAECILDLLRAYGDHVPQSLA</sequence>
<accession>A0A812QSV6</accession>
<reference evidence="2" key="1">
    <citation type="submission" date="2021-02" db="EMBL/GenBank/DDBJ databases">
        <authorList>
            <person name="Dougan E. K."/>
            <person name="Rhodes N."/>
            <person name="Thang M."/>
            <person name="Chan C."/>
        </authorList>
    </citation>
    <scope>NUCLEOTIDE SEQUENCE</scope>
</reference>
<dbReference type="InterPro" id="IPR008752">
    <property type="entry name" value="Peptidase_M11"/>
</dbReference>